<reference evidence="3" key="3">
    <citation type="submission" date="2018-08" db="UniProtKB">
        <authorList>
            <consortium name="EnsemblPlants"/>
        </authorList>
    </citation>
    <scope>IDENTIFICATION</scope>
    <source>
        <strain evidence="3">cv. Bd21</strain>
    </source>
</reference>
<sequence>MTAVDHLFLECPVAKFVWRVVCCSLGISKGPSSMNNMYRWVSGFPFSIHNIISIGLSVVCWSIWKARSLLCFQNKSLGDPANLVFSVCYWLDYCTSLQNPESRRRLQNDAVVLRAMVTNVLGRSHGWGLLKRLAAG</sequence>
<keyword evidence="1" id="KW-0472">Membrane</keyword>
<dbReference type="OrthoDB" id="687335at2759"/>
<evidence type="ECO:0000256" key="1">
    <source>
        <dbReference type="SAM" id="Phobius"/>
    </source>
</evidence>
<keyword evidence="1" id="KW-1133">Transmembrane helix</keyword>
<reference evidence="2 3" key="1">
    <citation type="journal article" date="2010" name="Nature">
        <title>Genome sequencing and analysis of the model grass Brachypodium distachyon.</title>
        <authorList>
            <consortium name="International Brachypodium Initiative"/>
        </authorList>
    </citation>
    <scope>NUCLEOTIDE SEQUENCE [LARGE SCALE GENOMIC DNA]</scope>
    <source>
        <strain evidence="2 3">Bd21</strain>
    </source>
</reference>
<evidence type="ECO:0000313" key="4">
    <source>
        <dbReference type="Proteomes" id="UP000008810"/>
    </source>
</evidence>
<dbReference type="Proteomes" id="UP000008810">
    <property type="component" value="Chromosome 5"/>
</dbReference>
<name>A0A2K2CG17_BRADI</name>
<protein>
    <recommendedName>
        <fullName evidence="5">Reverse transcriptase zinc-binding domain-containing protein</fullName>
    </recommendedName>
</protein>
<feature type="transmembrane region" description="Helical" evidence="1">
    <location>
        <begin position="44"/>
        <end position="64"/>
    </location>
</feature>
<reference evidence="2" key="2">
    <citation type="submission" date="2017-06" db="EMBL/GenBank/DDBJ databases">
        <title>WGS assembly of Brachypodium distachyon.</title>
        <authorList>
            <consortium name="The International Brachypodium Initiative"/>
            <person name="Lucas S."/>
            <person name="Harmon-Smith M."/>
            <person name="Lail K."/>
            <person name="Tice H."/>
            <person name="Grimwood J."/>
            <person name="Bruce D."/>
            <person name="Barry K."/>
            <person name="Shu S."/>
            <person name="Lindquist E."/>
            <person name="Wang M."/>
            <person name="Pitluck S."/>
            <person name="Vogel J.P."/>
            <person name="Garvin D.F."/>
            <person name="Mockler T.C."/>
            <person name="Schmutz J."/>
            <person name="Rokhsar D."/>
            <person name="Bevan M.W."/>
        </authorList>
    </citation>
    <scope>NUCLEOTIDE SEQUENCE</scope>
    <source>
        <strain evidence="2">Bd21</strain>
    </source>
</reference>
<keyword evidence="1" id="KW-0812">Transmembrane</keyword>
<dbReference type="EMBL" id="CM000884">
    <property type="protein sequence ID" value="PNT60975.1"/>
    <property type="molecule type" value="Genomic_DNA"/>
</dbReference>
<gene>
    <name evidence="2" type="ORF">BRADI_5g08735v3</name>
</gene>
<dbReference type="InParanoid" id="A0A2K2CG17"/>
<dbReference type="AlphaFoldDB" id="A0A2K2CG17"/>
<organism evidence="2">
    <name type="scientific">Brachypodium distachyon</name>
    <name type="common">Purple false brome</name>
    <name type="synonym">Trachynia distachya</name>
    <dbReference type="NCBI Taxonomy" id="15368"/>
    <lineage>
        <taxon>Eukaryota</taxon>
        <taxon>Viridiplantae</taxon>
        <taxon>Streptophyta</taxon>
        <taxon>Embryophyta</taxon>
        <taxon>Tracheophyta</taxon>
        <taxon>Spermatophyta</taxon>
        <taxon>Magnoliopsida</taxon>
        <taxon>Liliopsida</taxon>
        <taxon>Poales</taxon>
        <taxon>Poaceae</taxon>
        <taxon>BOP clade</taxon>
        <taxon>Pooideae</taxon>
        <taxon>Stipodae</taxon>
        <taxon>Brachypodieae</taxon>
        <taxon>Brachypodium</taxon>
    </lineage>
</organism>
<evidence type="ECO:0000313" key="3">
    <source>
        <dbReference type="EnsemblPlants" id="PNT60975"/>
    </source>
</evidence>
<proteinExistence type="predicted"/>
<evidence type="ECO:0000313" key="2">
    <source>
        <dbReference type="EMBL" id="PNT60975.1"/>
    </source>
</evidence>
<accession>A0A2K2CG17</accession>
<keyword evidence="4" id="KW-1185">Reference proteome</keyword>
<evidence type="ECO:0008006" key="5">
    <source>
        <dbReference type="Google" id="ProtNLM"/>
    </source>
</evidence>
<dbReference type="Gramene" id="PNT60975">
    <property type="protein sequence ID" value="PNT60975"/>
    <property type="gene ID" value="BRADI_5g08735v3"/>
</dbReference>
<dbReference type="EnsemblPlants" id="PNT60975">
    <property type="protein sequence ID" value="PNT60975"/>
    <property type="gene ID" value="BRADI_5g08735v3"/>
</dbReference>